<feature type="non-terminal residue" evidence="2">
    <location>
        <position position="1"/>
    </location>
</feature>
<keyword evidence="1" id="KW-1133">Transmembrane helix</keyword>
<protein>
    <submittedName>
        <fullName evidence="2">Uncharacterized protein</fullName>
    </submittedName>
</protein>
<feature type="transmembrane region" description="Helical" evidence="1">
    <location>
        <begin position="78"/>
        <end position="100"/>
    </location>
</feature>
<organism evidence="2 3">
    <name type="scientific">Trifolium pratense</name>
    <name type="common">Red clover</name>
    <dbReference type="NCBI Taxonomy" id="57577"/>
    <lineage>
        <taxon>Eukaryota</taxon>
        <taxon>Viridiplantae</taxon>
        <taxon>Streptophyta</taxon>
        <taxon>Embryophyta</taxon>
        <taxon>Tracheophyta</taxon>
        <taxon>Spermatophyta</taxon>
        <taxon>Magnoliopsida</taxon>
        <taxon>eudicotyledons</taxon>
        <taxon>Gunneridae</taxon>
        <taxon>Pentapetalae</taxon>
        <taxon>rosids</taxon>
        <taxon>fabids</taxon>
        <taxon>Fabales</taxon>
        <taxon>Fabaceae</taxon>
        <taxon>Papilionoideae</taxon>
        <taxon>50 kb inversion clade</taxon>
        <taxon>NPAAA clade</taxon>
        <taxon>Hologalegina</taxon>
        <taxon>IRL clade</taxon>
        <taxon>Trifolieae</taxon>
        <taxon>Trifolium</taxon>
    </lineage>
</organism>
<reference evidence="2 3" key="1">
    <citation type="journal article" date="2014" name="Am. J. Bot.">
        <title>Genome assembly and annotation for red clover (Trifolium pratense; Fabaceae).</title>
        <authorList>
            <person name="Istvanek J."/>
            <person name="Jaros M."/>
            <person name="Krenek A."/>
            <person name="Repkova J."/>
        </authorList>
    </citation>
    <scope>NUCLEOTIDE SEQUENCE [LARGE SCALE GENOMIC DNA]</scope>
    <source>
        <strain evidence="3">cv. Tatra</strain>
        <tissue evidence="2">Young leaves</tissue>
    </source>
</reference>
<sequence>VLSWLILNGDVSARGRVLMMVGKLDDSGLCVGEKVPAVIAYIGGFLGFTDGIVESPTWSESATDNTCIVISYEHLRTVYALHLLSVLVGMFAMVVSPHAYSCL</sequence>
<dbReference type="EMBL" id="ASHM01061934">
    <property type="protein sequence ID" value="PNX90147.1"/>
    <property type="molecule type" value="Genomic_DNA"/>
</dbReference>
<evidence type="ECO:0000313" key="3">
    <source>
        <dbReference type="Proteomes" id="UP000236291"/>
    </source>
</evidence>
<dbReference type="AlphaFoldDB" id="A0A2K3MH88"/>
<evidence type="ECO:0000313" key="2">
    <source>
        <dbReference type="EMBL" id="PNX90147.1"/>
    </source>
</evidence>
<proteinExistence type="predicted"/>
<reference evidence="2 3" key="2">
    <citation type="journal article" date="2017" name="Front. Plant Sci.">
        <title>Gene Classification and Mining of Molecular Markers Useful in Red Clover (Trifolium pratense) Breeding.</title>
        <authorList>
            <person name="Istvanek J."/>
            <person name="Dluhosova J."/>
            <person name="Dluhos P."/>
            <person name="Patkova L."/>
            <person name="Nedelnik J."/>
            <person name="Repkova J."/>
        </authorList>
    </citation>
    <scope>NUCLEOTIDE SEQUENCE [LARGE SCALE GENOMIC DNA]</scope>
    <source>
        <strain evidence="3">cv. Tatra</strain>
        <tissue evidence="2">Young leaves</tissue>
    </source>
</reference>
<keyword evidence="1" id="KW-0812">Transmembrane</keyword>
<dbReference type="Proteomes" id="UP000236291">
    <property type="component" value="Unassembled WGS sequence"/>
</dbReference>
<name>A0A2K3MH88_TRIPR</name>
<evidence type="ECO:0000256" key="1">
    <source>
        <dbReference type="SAM" id="Phobius"/>
    </source>
</evidence>
<accession>A0A2K3MH88</accession>
<comment type="caution">
    <text evidence="2">The sequence shown here is derived from an EMBL/GenBank/DDBJ whole genome shotgun (WGS) entry which is preliminary data.</text>
</comment>
<gene>
    <name evidence="2" type="ORF">L195_g046270</name>
</gene>
<keyword evidence="1" id="KW-0472">Membrane</keyword>